<accession>A0ABR1BBZ6</accession>
<proteinExistence type="predicted"/>
<name>A0ABR1BBZ6_POLSC</name>
<keyword evidence="1" id="KW-0812">Transmembrane</keyword>
<dbReference type="PANTHER" id="PTHR11686:SF9">
    <property type="entry name" value="RE13973P"/>
    <property type="match status" value="1"/>
</dbReference>
<dbReference type="Gene3D" id="3.60.20.40">
    <property type="match status" value="1"/>
</dbReference>
<dbReference type="NCBIfam" id="TIGR00066">
    <property type="entry name" value="g_glut_trans"/>
    <property type="match status" value="1"/>
</dbReference>
<dbReference type="InterPro" id="IPR043138">
    <property type="entry name" value="GGT_lsub"/>
</dbReference>
<evidence type="ECO:0000313" key="3">
    <source>
        <dbReference type="Proteomes" id="UP001359485"/>
    </source>
</evidence>
<reference evidence="2 3" key="1">
    <citation type="submission" date="2023-09" db="EMBL/GenBank/DDBJ databases">
        <title>Genomes of two closely related lineages of the louse Polyplax serrata with different host specificities.</title>
        <authorList>
            <person name="Martinu J."/>
            <person name="Tarabai H."/>
            <person name="Stefka J."/>
            <person name="Hypsa V."/>
        </authorList>
    </citation>
    <scope>NUCLEOTIDE SEQUENCE [LARGE SCALE GENOMIC DNA]</scope>
    <source>
        <strain evidence="2">98ZLc_SE</strain>
    </source>
</reference>
<sequence length="623" mass="69053">MQLSVAQRIYLQSNERDTIFLFFWFGSLTNSLAEYFLVTLGLGYSKILLLNKMCLSAYVRDLIQDIRAVVWGKLKAILPGQKRTQDFRSKPGCMKNKFYLLGAFLGDILKKNGSAVDAAIATLFCNGVVNCQSMGLGGGFQMTIYEKKTGKAYTLNAREMAPSSVTEEMYRFDKSLSKAGALAVAVPGELAGYWAAHQRFGRLPWREVVEPTLKICQYGYNMTQHQYTSLTFRPDLIKKDDLFRELFINATTGEFHPPGTLIIQKRICKTLEIIAKEGGSTLYNGSLSKAFVDDIKSIGGIITLEDMKNYRAQWDDPVVLKLSQGITLYSVPPPGSGTILALILNILDGYNFNETSISSIERAILTDHRIVEAFKFAFAKRTELGDPEFLPTNLIIKNSTDEVTGDILRSIINDDVTFQEPEHYGAFSSNREDHGTAHVSVISPEGDAVSVTSTVNIFGAGITSKSTGIVLNSQMDDFSNRYFTNYFGLPFSDANKLMPNKRPLSSMCPSVLVDESGNVRLVVGAAGGTRITTSVAYVIMRHLWFKQDIKAAVDASRIHHQLLPNKLYYEYGVLQQVINGLKQKGHLVERPKGISSVVCAIAVQNETIFANADYRKGGDVHGF</sequence>
<gene>
    <name evidence="2" type="ORF">RUM44_008269</name>
</gene>
<dbReference type="EMBL" id="JAWJWF010000002">
    <property type="protein sequence ID" value="KAK6637847.1"/>
    <property type="molecule type" value="Genomic_DNA"/>
</dbReference>
<feature type="transmembrane region" description="Helical" evidence="1">
    <location>
        <begin position="21"/>
        <end position="44"/>
    </location>
</feature>
<dbReference type="InterPro" id="IPR029055">
    <property type="entry name" value="Ntn_hydrolases_N"/>
</dbReference>
<dbReference type="Proteomes" id="UP001359485">
    <property type="component" value="Unassembled WGS sequence"/>
</dbReference>
<dbReference type="Pfam" id="PF01019">
    <property type="entry name" value="G_glu_transpept"/>
    <property type="match status" value="1"/>
</dbReference>
<evidence type="ECO:0008006" key="4">
    <source>
        <dbReference type="Google" id="ProtNLM"/>
    </source>
</evidence>
<keyword evidence="3" id="KW-1185">Reference proteome</keyword>
<evidence type="ECO:0000256" key="1">
    <source>
        <dbReference type="SAM" id="Phobius"/>
    </source>
</evidence>
<dbReference type="InterPro" id="IPR043137">
    <property type="entry name" value="GGT_ssub_C"/>
</dbReference>
<dbReference type="Gene3D" id="1.10.246.130">
    <property type="match status" value="1"/>
</dbReference>
<dbReference type="InterPro" id="IPR000101">
    <property type="entry name" value="GGT_peptidase"/>
</dbReference>
<comment type="caution">
    <text evidence="2">The sequence shown here is derived from an EMBL/GenBank/DDBJ whole genome shotgun (WGS) entry which is preliminary data.</text>
</comment>
<dbReference type="PRINTS" id="PR01210">
    <property type="entry name" value="GGTRANSPTASE"/>
</dbReference>
<dbReference type="PANTHER" id="PTHR11686">
    <property type="entry name" value="GAMMA GLUTAMYL TRANSPEPTIDASE"/>
    <property type="match status" value="1"/>
</dbReference>
<organism evidence="2 3">
    <name type="scientific">Polyplax serrata</name>
    <name type="common">Common mouse louse</name>
    <dbReference type="NCBI Taxonomy" id="468196"/>
    <lineage>
        <taxon>Eukaryota</taxon>
        <taxon>Metazoa</taxon>
        <taxon>Ecdysozoa</taxon>
        <taxon>Arthropoda</taxon>
        <taxon>Hexapoda</taxon>
        <taxon>Insecta</taxon>
        <taxon>Pterygota</taxon>
        <taxon>Neoptera</taxon>
        <taxon>Paraneoptera</taxon>
        <taxon>Psocodea</taxon>
        <taxon>Troctomorpha</taxon>
        <taxon>Phthiraptera</taxon>
        <taxon>Anoplura</taxon>
        <taxon>Polyplacidae</taxon>
        <taxon>Polyplax</taxon>
    </lineage>
</organism>
<keyword evidence="1" id="KW-0472">Membrane</keyword>
<evidence type="ECO:0000313" key="2">
    <source>
        <dbReference type="EMBL" id="KAK6637847.1"/>
    </source>
</evidence>
<protein>
    <recommendedName>
        <fullName evidence="4">Gamma-glutamyltranspeptidase 1</fullName>
    </recommendedName>
</protein>
<dbReference type="SUPFAM" id="SSF56235">
    <property type="entry name" value="N-terminal nucleophile aminohydrolases (Ntn hydrolases)"/>
    <property type="match status" value="1"/>
</dbReference>
<keyword evidence="1" id="KW-1133">Transmembrane helix</keyword>